<dbReference type="GO" id="GO:0005768">
    <property type="term" value="C:endosome"/>
    <property type="evidence" value="ECO:0007669"/>
    <property type="project" value="TreeGrafter"/>
</dbReference>
<feature type="region of interest" description="Disordered" evidence="1">
    <location>
        <begin position="16"/>
        <end position="38"/>
    </location>
</feature>
<sequence length="305" mass="34186">MSASRNIQQLMRSISGGLLPMPTEPTDSPPSSLPDVMSPLSPSSKYTTSIIDIPNQTLFHNIVLSHWDNILGPRVIHVWNMSGNPVLHSATLNHITSQTLSGEICRDVYNNYIDFKFYDLAKDDIIVAAFIFTATGKNGAGVHALSVVIPKSQLQSYLTLHTLFTRCFQRAVGRLRILMNKNELPSEVAYERFACLSTCSIQTLCLLQTHPFPQKIKLSETYLSPSHHLDRDFLCRCISCHLTSFSHSYIIGNKADQINMVSKADQINMVRCSFCHTYIIGNKADQINMVRCSFCHTYVIGNKAD</sequence>
<reference evidence="2" key="1">
    <citation type="submission" date="2019-08" db="EMBL/GenBank/DDBJ databases">
        <title>The improved chromosome-level genome for the pearl oyster Pinctada fucata martensii using PacBio sequencing and Hi-C.</title>
        <authorList>
            <person name="Zheng Z."/>
        </authorList>
    </citation>
    <scope>NUCLEOTIDE SEQUENCE</scope>
    <source>
        <strain evidence="2">ZZ-2019</strain>
        <tissue evidence="2">Adductor muscle</tissue>
    </source>
</reference>
<proteinExistence type="predicted"/>
<gene>
    <name evidence="2" type="ORF">FSP39_001337</name>
</gene>
<dbReference type="Pfam" id="PF15019">
    <property type="entry name" value="C9orf72-like"/>
    <property type="match status" value="1"/>
</dbReference>
<dbReference type="PROSITE" id="PS51835">
    <property type="entry name" value="DENN_C9ORF72"/>
    <property type="match status" value="1"/>
</dbReference>
<dbReference type="GO" id="GO:0006914">
    <property type="term" value="P:autophagy"/>
    <property type="evidence" value="ECO:0007669"/>
    <property type="project" value="TreeGrafter"/>
</dbReference>
<dbReference type="EMBL" id="VSWD01000010">
    <property type="protein sequence ID" value="KAK3089158.1"/>
    <property type="molecule type" value="Genomic_DNA"/>
</dbReference>
<dbReference type="InterPro" id="IPR027819">
    <property type="entry name" value="C9orf72"/>
</dbReference>
<keyword evidence="3" id="KW-1185">Reference proteome</keyword>
<dbReference type="GO" id="GO:0005085">
    <property type="term" value="F:guanyl-nucleotide exchange factor activity"/>
    <property type="evidence" value="ECO:0007669"/>
    <property type="project" value="InterPro"/>
</dbReference>
<organism evidence="2 3">
    <name type="scientific">Pinctada imbricata</name>
    <name type="common">Atlantic pearl-oyster</name>
    <name type="synonym">Pinctada martensii</name>
    <dbReference type="NCBI Taxonomy" id="66713"/>
    <lineage>
        <taxon>Eukaryota</taxon>
        <taxon>Metazoa</taxon>
        <taxon>Spiralia</taxon>
        <taxon>Lophotrochozoa</taxon>
        <taxon>Mollusca</taxon>
        <taxon>Bivalvia</taxon>
        <taxon>Autobranchia</taxon>
        <taxon>Pteriomorphia</taxon>
        <taxon>Pterioida</taxon>
        <taxon>Pterioidea</taxon>
        <taxon>Pteriidae</taxon>
        <taxon>Pinctada</taxon>
    </lineage>
</organism>
<dbReference type="Proteomes" id="UP001186944">
    <property type="component" value="Unassembled WGS sequence"/>
</dbReference>
<dbReference type="PANTHER" id="PTHR31855">
    <property type="entry name" value="GUANINE NUCLEOTIDE EXCHANGE C9ORF72"/>
    <property type="match status" value="1"/>
</dbReference>
<evidence type="ECO:0000313" key="3">
    <source>
        <dbReference type="Proteomes" id="UP001186944"/>
    </source>
</evidence>
<evidence type="ECO:0000256" key="1">
    <source>
        <dbReference type="SAM" id="MobiDB-lite"/>
    </source>
</evidence>
<dbReference type="GO" id="GO:0005776">
    <property type="term" value="C:autophagosome"/>
    <property type="evidence" value="ECO:0007669"/>
    <property type="project" value="TreeGrafter"/>
</dbReference>
<accession>A0AA89BVP1</accession>
<dbReference type="AlphaFoldDB" id="A0AA89BVP1"/>
<comment type="caution">
    <text evidence="2">The sequence shown here is derived from an EMBL/GenBank/DDBJ whole genome shotgun (WGS) entry which is preliminary data.</text>
</comment>
<evidence type="ECO:0000313" key="2">
    <source>
        <dbReference type="EMBL" id="KAK3089158.1"/>
    </source>
</evidence>
<dbReference type="PANTHER" id="PTHR31855:SF2">
    <property type="entry name" value="GUANINE NUCLEOTIDE EXCHANGE FACTOR C9ORF72"/>
    <property type="match status" value="1"/>
</dbReference>
<dbReference type="GO" id="GO:0006897">
    <property type="term" value="P:endocytosis"/>
    <property type="evidence" value="ECO:0007669"/>
    <property type="project" value="TreeGrafter"/>
</dbReference>
<protein>
    <submittedName>
        <fullName evidence="2">Uncharacterized protein</fullName>
    </submittedName>
</protein>
<name>A0AA89BVP1_PINIB</name>